<dbReference type="OrthoDB" id="7466780at2759"/>
<accession>A0A9N9SSC6</accession>
<evidence type="ECO:0000313" key="1">
    <source>
        <dbReference type="EMBL" id="CAG9829797.1"/>
    </source>
</evidence>
<dbReference type="AlphaFoldDB" id="A0A9N9SSC6"/>
<dbReference type="EMBL" id="OU898277">
    <property type="protein sequence ID" value="CAG9829797.1"/>
    <property type="molecule type" value="Genomic_DNA"/>
</dbReference>
<gene>
    <name evidence="1" type="ORF">DIABBA_LOCUS3562</name>
</gene>
<keyword evidence="2" id="KW-1185">Reference proteome</keyword>
<proteinExistence type="predicted"/>
<name>A0A9N9SSC6_DIABA</name>
<evidence type="ECO:0000313" key="2">
    <source>
        <dbReference type="Proteomes" id="UP001153709"/>
    </source>
</evidence>
<protein>
    <submittedName>
        <fullName evidence="1">Uncharacterized protein</fullName>
    </submittedName>
</protein>
<sequence>MQKLMRPKPFKNESLYDFGTRIQLRKSNVTQRISTETNLQQTDKLCQITHCDKIAPNTFIAGYTGTLKNNIHLKKPSGLEDAIAYMT</sequence>
<reference evidence="1" key="1">
    <citation type="submission" date="2022-01" db="EMBL/GenBank/DDBJ databases">
        <authorList>
            <person name="King R."/>
        </authorList>
    </citation>
    <scope>NUCLEOTIDE SEQUENCE</scope>
</reference>
<dbReference type="Proteomes" id="UP001153709">
    <property type="component" value="Chromosome 2"/>
</dbReference>
<organism evidence="1 2">
    <name type="scientific">Diabrotica balteata</name>
    <name type="common">Banded cucumber beetle</name>
    <dbReference type="NCBI Taxonomy" id="107213"/>
    <lineage>
        <taxon>Eukaryota</taxon>
        <taxon>Metazoa</taxon>
        <taxon>Ecdysozoa</taxon>
        <taxon>Arthropoda</taxon>
        <taxon>Hexapoda</taxon>
        <taxon>Insecta</taxon>
        <taxon>Pterygota</taxon>
        <taxon>Neoptera</taxon>
        <taxon>Endopterygota</taxon>
        <taxon>Coleoptera</taxon>
        <taxon>Polyphaga</taxon>
        <taxon>Cucujiformia</taxon>
        <taxon>Chrysomeloidea</taxon>
        <taxon>Chrysomelidae</taxon>
        <taxon>Galerucinae</taxon>
        <taxon>Diabroticina</taxon>
        <taxon>Diabroticites</taxon>
        <taxon>Diabrotica</taxon>
    </lineage>
</organism>